<evidence type="ECO:0000313" key="2">
    <source>
        <dbReference type="EMBL" id="EAR08965.1"/>
    </source>
</evidence>
<dbReference type="EMBL" id="AAOE01000014">
    <property type="protein sequence ID" value="EAR08965.1"/>
    <property type="molecule type" value="Genomic_DNA"/>
</dbReference>
<comment type="caution">
    <text evidence="2">The sequence shown here is derived from an EMBL/GenBank/DDBJ whole genome shotgun (WGS) entry which is preliminary data.</text>
</comment>
<dbReference type="HOGENOM" id="CLU_070643_1_1_6"/>
<keyword evidence="3" id="KW-1185">Reference proteome</keyword>
<proteinExistence type="predicted"/>
<dbReference type="OrthoDB" id="9760689at2"/>
<evidence type="ECO:0000259" key="1">
    <source>
        <dbReference type="Pfam" id="PF08241"/>
    </source>
</evidence>
<dbReference type="InterPro" id="IPR029063">
    <property type="entry name" value="SAM-dependent_MTases_sf"/>
</dbReference>
<protein>
    <recommendedName>
        <fullName evidence="1">Methyltransferase type 11 domain-containing protein</fullName>
    </recommendedName>
</protein>
<dbReference type="SUPFAM" id="SSF53335">
    <property type="entry name" value="S-adenosyl-L-methionine-dependent methyltransferases"/>
    <property type="match status" value="1"/>
</dbReference>
<dbReference type="Proteomes" id="UP000005953">
    <property type="component" value="Unassembled WGS sequence"/>
</dbReference>
<sequence>MEHTSEHIEDEIQTRVRLYDYSTGKQTFFQWLAGILPACADKDVLELGAGNGKIWRDLLARWPGCNLTLTDISEEVLASARAQLEPVADLTGGLTFEAVDFNRLPYQDQSFDIVLANHNLYYAQDVNRVIADIHRVLRPGGMLICSTIGADHLGELAMLLRQYHQDLPWGSERWADRFGLDNGAQLLMQAFAHVDQYEYDNNLHVNSVEPVIAYLMKTMKGLLAPWVREHLDVIRPALESRMSEKGYIRLTPHSGFFIAYKAE</sequence>
<dbReference type="STRING" id="314283.MED297_03712"/>
<evidence type="ECO:0000313" key="3">
    <source>
        <dbReference type="Proteomes" id="UP000005953"/>
    </source>
</evidence>
<dbReference type="CDD" id="cd02440">
    <property type="entry name" value="AdoMet_MTases"/>
    <property type="match status" value="1"/>
</dbReference>
<dbReference type="PANTHER" id="PTHR43591">
    <property type="entry name" value="METHYLTRANSFERASE"/>
    <property type="match status" value="1"/>
</dbReference>
<name>A4BFU7_9GAMM</name>
<organism evidence="2 3">
    <name type="scientific">Reinekea blandensis MED297</name>
    <dbReference type="NCBI Taxonomy" id="314283"/>
    <lineage>
        <taxon>Bacteria</taxon>
        <taxon>Pseudomonadati</taxon>
        <taxon>Pseudomonadota</taxon>
        <taxon>Gammaproteobacteria</taxon>
        <taxon>Oceanospirillales</taxon>
        <taxon>Saccharospirillaceae</taxon>
        <taxon>Reinekea</taxon>
    </lineage>
</organism>
<gene>
    <name evidence="2" type="ORF">MED297_03712</name>
</gene>
<dbReference type="RefSeq" id="WP_008047533.1">
    <property type="nucleotide sequence ID" value="NZ_CH724154.1"/>
</dbReference>
<dbReference type="Pfam" id="PF08241">
    <property type="entry name" value="Methyltransf_11"/>
    <property type="match status" value="1"/>
</dbReference>
<dbReference type="InterPro" id="IPR013216">
    <property type="entry name" value="Methyltransf_11"/>
</dbReference>
<dbReference type="AlphaFoldDB" id="A4BFU7"/>
<dbReference type="Gene3D" id="3.40.50.150">
    <property type="entry name" value="Vaccinia Virus protein VP39"/>
    <property type="match status" value="1"/>
</dbReference>
<reference evidence="2 3" key="1">
    <citation type="submission" date="2006-02" db="EMBL/GenBank/DDBJ databases">
        <authorList>
            <person name="Pinhassi J."/>
            <person name="Pedros-Alio C."/>
            <person name="Ferriera S."/>
            <person name="Johnson J."/>
            <person name="Kravitz S."/>
            <person name="Halpern A."/>
            <person name="Remington K."/>
            <person name="Beeson K."/>
            <person name="Tran B."/>
            <person name="Rogers Y.-H."/>
            <person name="Friedman R."/>
            <person name="Venter J.C."/>
        </authorList>
    </citation>
    <scope>NUCLEOTIDE SEQUENCE [LARGE SCALE GENOMIC DNA]</scope>
    <source>
        <strain evidence="2 3">MED297</strain>
    </source>
</reference>
<accession>A4BFU7</accession>
<dbReference type="GO" id="GO:0008757">
    <property type="term" value="F:S-adenosylmethionine-dependent methyltransferase activity"/>
    <property type="evidence" value="ECO:0007669"/>
    <property type="project" value="InterPro"/>
</dbReference>
<feature type="domain" description="Methyltransferase type 11" evidence="1">
    <location>
        <begin position="45"/>
        <end position="145"/>
    </location>
</feature>